<feature type="transmembrane region" description="Helical" evidence="2">
    <location>
        <begin position="41"/>
        <end position="61"/>
    </location>
</feature>
<gene>
    <name evidence="4" type="ORF">OnM2_068052</name>
</gene>
<dbReference type="Proteomes" id="UP000286134">
    <property type="component" value="Unassembled WGS sequence"/>
</dbReference>
<name>A0A420HLI6_9PEZI</name>
<feature type="transmembrane region" description="Helical" evidence="2">
    <location>
        <begin position="12"/>
        <end position="35"/>
    </location>
</feature>
<evidence type="ECO:0000256" key="2">
    <source>
        <dbReference type="SAM" id="Phobius"/>
    </source>
</evidence>
<keyword evidence="2" id="KW-0472">Membrane</keyword>
<comment type="caution">
    <text evidence="4">The sequence shown here is derived from an EMBL/GenBank/DDBJ whole genome shotgun (WGS) entry which is preliminary data.</text>
</comment>
<keyword evidence="2" id="KW-0812">Transmembrane</keyword>
<reference evidence="4 5" key="1">
    <citation type="journal article" date="2018" name="BMC Genomics">
        <title>Comparative genome analyses reveal sequence features reflecting distinct modes of host-adaptation between dicot and monocot powdery mildew.</title>
        <authorList>
            <person name="Wu Y."/>
            <person name="Ma X."/>
            <person name="Pan Z."/>
            <person name="Kale S.D."/>
            <person name="Song Y."/>
            <person name="King H."/>
            <person name="Zhang Q."/>
            <person name="Presley C."/>
            <person name="Deng X."/>
            <person name="Wei C.I."/>
            <person name="Xiao S."/>
        </authorList>
    </citation>
    <scope>NUCLEOTIDE SEQUENCE [LARGE SCALE GENOMIC DNA]</scope>
    <source>
        <strain evidence="4">UMSG2</strain>
    </source>
</reference>
<evidence type="ECO:0000256" key="1">
    <source>
        <dbReference type="SAM" id="MobiDB-lite"/>
    </source>
</evidence>
<feature type="transmembrane region" description="Helical" evidence="2">
    <location>
        <begin position="82"/>
        <end position="105"/>
    </location>
</feature>
<keyword evidence="2" id="KW-1133">Transmembrane helix</keyword>
<evidence type="ECO:0000313" key="4">
    <source>
        <dbReference type="EMBL" id="RKF58294.1"/>
    </source>
</evidence>
<dbReference type="EMBL" id="MCFK01006863">
    <property type="protein sequence ID" value="RKF58294.1"/>
    <property type="molecule type" value="Genomic_DNA"/>
</dbReference>
<evidence type="ECO:0000313" key="5">
    <source>
        <dbReference type="Proteomes" id="UP000286134"/>
    </source>
</evidence>
<dbReference type="Pfam" id="PF24535">
    <property type="entry name" value="DUF7598"/>
    <property type="match status" value="1"/>
</dbReference>
<feature type="region of interest" description="Disordered" evidence="1">
    <location>
        <begin position="256"/>
        <end position="288"/>
    </location>
</feature>
<proteinExistence type="predicted"/>
<dbReference type="InterPro" id="IPR056019">
    <property type="entry name" value="DUF7598"/>
</dbReference>
<dbReference type="AlphaFoldDB" id="A0A420HLI6"/>
<dbReference type="STRING" id="212602.A0A420HLI6"/>
<feature type="compositionally biased region" description="Polar residues" evidence="1">
    <location>
        <begin position="270"/>
        <end position="288"/>
    </location>
</feature>
<evidence type="ECO:0000259" key="3">
    <source>
        <dbReference type="Pfam" id="PF24535"/>
    </source>
</evidence>
<keyword evidence="5" id="KW-1185">Reference proteome</keyword>
<feature type="domain" description="DUF7598" evidence="3">
    <location>
        <begin position="5"/>
        <end position="146"/>
    </location>
</feature>
<organism evidence="4 5">
    <name type="scientific">Erysiphe neolycopersici</name>
    <dbReference type="NCBI Taxonomy" id="212602"/>
    <lineage>
        <taxon>Eukaryota</taxon>
        <taxon>Fungi</taxon>
        <taxon>Dikarya</taxon>
        <taxon>Ascomycota</taxon>
        <taxon>Pezizomycotina</taxon>
        <taxon>Leotiomycetes</taxon>
        <taxon>Erysiphales</taxon>
        <taxon>Erysiphaceae</taxon>
        <taxon>Erysiphe</taxon>
    </lineage>
</organism>
<dbReference type="OrthoDB" id="5327148at2759"/>
<protein>
    <recommendedName>
        <fullName evidence="3">DUF7598 domain-containing protein</fullName>
    </recommendedName>
</protein>
<feature type="transmembrane region" description="Helical" evidence="2">
    <location>
        <begin position="125"/>
        <end position="148"/>
    </location>
</feature>
<accession>A0A420HLI6</accession>
<sequence length="288" mass="32195">MGSLGYLTLNVLRIVSIIVLLLSAITSWTILVMSFKTDHFYFFDGVSHVVISIIGIFLICSESGLFDRYFAKHWPILGPESGLVFLGVSMILLGSSVLGNLKMQFVRDQDEDEDENGLGISLRHLVLGSGILISIFGLFNIIATYVFCDRAQGINSRQMRMYNNAKKAGKMDSFKAFSISNSATDDPTIESTHHQLSLVERKKSRFRLPLAISSKSQHPQAQSQSKLSMKISMPIQQNYDLEKGEKVDHKVSPLFPELERPPTALHPAYKQTNASYPASSRYSVITNR</sequence>